<dbReference type="EMBL" id="BAAAZP010000138">
    <property type="protein sequence ID" value="GAA3693429.1"/>
    <property type="molecule type" value="Genomic_DNA"/>
</dbReference>
<evidence type="ECO:0000313" key="3">
    <source>
        <dbReference type="Proteomes" id="UP001500902"/>
    </source>
</evidence>
<evidence type="ECO:0000313" key="2">
    <source>
        <dbReference type="EMBL" id="GAA3693429.1"/>
    </source>
</evidence>
<feature type="region of interest" description="Disordered" evidence="1">
    <location>
        <begin position="29"/>
        <end position="48"/>
    </location>
</feature>
<organism evidence="2 3">
    <name type="scientific">Nonomuraea antimicrobica</name>
    <dbReference type="NCBI Taxonomy" id="561173"/>
    <lineage>
        <taxon>Bacteria</taxon>
        <taxon>Bacillati</taxon>
        <taxon>Actinomycetota</taxon>
        <taxon>Actinomycetes</taxon>
        <taxon>Streptosporangiales</taxon>
        <taxon>Streptosporangiaceae</taxon>
        <taxon>Nonomuraea</taxon>
    </lineage>
</organism>
<feature type="compositionally biased region" description="Polar residues" evidence="1">
    <location>
        <begin position="33"/>
        <end position="45"/>
    </location>
</feature>
<proteinExistence type="predicted"/>
<evidence type="ECO:0000256" key="1">
    <source>
        <dbReference type="SAM" id="MobiDB-lite"/>
    </source>
</evidence>
<gene>
    <name evidence="2" type="ORF">GCM10022224_068680</name>
</gene>
<reference evidence="3" key="1">
    <citation type="journal article" date="2019" name="Int. J. Syst. Evol. Microbiol.">
        <title>The Global Catalogue of Microorganisms (GCM) 10K type strain sequencing project: providing services to taxonomists for standard genome sequencing and annotation.</title>
        <authorList>
            <consortium name="The Broad Institute Genomics Platform"/>
            <consortium name="The Broad Institute Genome Sequencing Center for Infectious Disease"/>
            <person name="Wu L."/>
            <person name="Ma J."/>
        </authorList>
    </citation>
    <scope>NUCLEOTIDE SEQUENCE [LARGE SCALE GENOMIC DNA]</scope>
    <source>
        <strain evidence="3">JCM 16904</strain>
    </source>
</reference>
<evidence type="ECO:0008006" key="4">
    <source>
        <dbReference type="Google" id="ProtNLM"/>
    </source>
</evidence>
<protein>
    <recommendedName>
        <fullName evidence="4">Phage integrase family protein</fullName>
    </recommendedName>
</protein>
<accession>A0ABP7CRN3</accession>
<comment type="caution">
    <text evidence="2">The sequence shown here is derived from an EMBL/GenBank/DDBJ whole genome shotgun (WGS) entry which is preliminary data.</text>
</comment>
<sequence length="102" mass="10769">MERIGHGSVRAALVYWRSTAEADRRIADGMNAKTANNPDGSSNAHSRACKWHAGPVSVIEDGLSSQMGGTGPTGEQGRSPDHPEAESLLEAYSSDHFVPPAP</sequence>
<keyword evidence="3" id="KW-1185">Reference proteome</keyword>
<name>A0ABP7CRN3_9ACTN</name>
<dbReference type="Proteomes" id="UP001500902">
    <property type="component" value="Unassembled WGS sequence"/>
</dbReference>
<feature type="region of interest" description="Disordered" evidence="1">
    <location>
        <begin position="61"/>
        <end position="102"/>
    </location>
</feature>